<reference evidence="2 3" key="1">
    <citation type="submission" date="2018-08" db="EMBL/GenBank/DDBJ databases">
        <title>Altererythrobacter sp.Ery1 and Ery12, the genome sequencing of novel strains in genus Alterythrobacter.</title>
        <authorList>
            <person name="Cheng H."/>
            <person name="Wu Y.-H."/>
            <person name="Fang C."/>
            <person name="Xu X.-W."/>
        </authorList>
    </citation>
    <scope>NUCLEOTIDE SEQUENCE [LARGE SCALE GENOMIC DNA]</scope>
    <source>
        <strain evidence="2 3">Ery1</strain>
    </source>
</reference>
<name>A0A418NLL0_9SPHN</name>
<dbReference type="GO" id="GO:0003677">
    <property type="term" value="F:DNA binding"/>
    <property type="evidence" value="ECO:0007669"/>
    <property type="project" value="InterPro"/>
</dbReference>
<accession>A0A418NLL0</accession>
<evidence type="ECO:0000313" key="2">
    <source>
        <dbReference type="EMBL" id="RIV80526.1"/>
    </source>
</evidence>
<sequence length="100" mass="11504">MAKELEKVMGRQRFTPEQIIAKLREADVLVGRGSTAVEACRQIGISEQTLYRWRKEYGGLKVDQARRMKDLERENARLKRLVADLALDKAILQEASKLTF</sequence>
<evidence type="ECO:0000256" key="1">
    <source>
        <dbReference type="SAM" id="Coils"/>
    </source>
</evidence>
<dbReference type="SUPFAM" id="SSF46689">
    <property type="entry name" value="Homeodomain-like"/>
    <property type="match status" value="1"/>
</dbReference>
<dbReference type="Pfam" id="PF01527">
    <property type="entry name" value="HTH_Tnp_1"/>
    <property type="match status" value="1"/>
</dbReference>
<feature type="coiled-coil region" evidence="1">
    <location>
        <begin position="61"/>
        <end position="88"/>
    </location>
</feature>
<dbReference type="PANTHER" id="PTHR33609:SF1">
    <property type="entry name" value="TRANSPOSASE"/>
    <property type="match status" value="1"/>
</dbReference>
<keyword evidence="1" id="KW-0175">Coiled coil</keyword>
<evidence type="ECO:0000313" key="3">
    <source>
        <dbReference type="Proteomes" id="UP000285092"/>
    </source>
</evidence>
<keyword evidence="3" id="KW-1185">Reference proteome</keyword>
<dbReference type="Gene3D" id="1.10.10.60">
    <property type="entry name" value="Homeodomain-like"/>
    <property type="match status" value="1"/>
</dbReference>
<dbReference type="OrthoDB" id="9809060at2"/>
<gene>
    <name evidence="2" type="ORF">D2V04_02140</name>
</gene>
<organism evidence="2 3">
    <name type="scientific">Pelagerythrobacter aerophilus</name>
    <dbReference type="NCBI Taxonomy" id="2306995"/>
    <lineage>
        <taxon>Bacteria</taxon>
        <taxon>Pseudomonadati</taxon>
        <taxon>Pseudomonadota</taxon>
        <taxon>Alphaproteobacteria</taxon>
        <taxon>Sphingomonadales</taxon>
        <taxon>Erythrobacteraceae</taxon>
        <taxon>Pelagerythrobacter</taxon>
    </lineage>
</organism>
<dbReference type="EMBL" id="QXFK01000009">
    <property type="protein sequence ID" value="RIV80526.1"/>
    <property type="molecule type" value="Genomic_DNA"/>
</dbReference>
<dbReference type="InterPro" id="IPR052546">
    <property type="entry name" value="Transposase_8_domain"/>
</dbReference>
<dbReference type="InterPro" id="IPR002514">
    <property type="entry name" value="Transposase_8"/>
</dbReference>
<dbReference type="Proteomes" id="UP000285092">
    <property type="component" value="Unassembled WGS sequence"/>
</dbReference>
<dbReference type="AlphaFoldDB" id="A0A418NLL0"/>
<dbReference type="GO" id="GO:0004803">
    <property type="term" value="F:transposase activity"/>
    <property type="evidence" value="ECO:0007669"/>
    <property type="project" value="InterPro"/>
</dbReference>
<dbReference type="GO" id="GO:0006313">
    <property type="term" value="P:DNA transposition"/>
    <property type="evidence" value="ECO:0007669"/>
    <property type="project" value="InterPro"/>
</dbReference>
<proteinExistence type="predicted"/>
<dbReference type="PANTHER" id="PTHR33609">
    <property type="entry name" value="LOW CALCIUM RESPONSE LOCUS PROTEIN S"/>
    <property type="match status" value="1"/>
</dbReference>
<comment type="caution">
    <text evidence="2">The sequence shown here is derived from an EMBL/GenBank/DDBJ whole genome shotgun (WGS) entry which is preliminary data.</text>
</comment>
<dbReference type="InterPro" id="IPR009057">
    <property type="entry name" value="Homeodomain-like_sf"/>
</dbReference>
<protein>
    <submittedName>
        <fullName evidence="2">Transposase</fullName>
    </submittedName>
</protein>